<dbReference type="EMBL" id="JAKGAS010000007">
    <property type="protein sequence ID" value="MCF2949113.1"/>
    <property type="molecule type" value="Genomic_DNA"/>
</dbReference>
<evidence type="ECO:0000313" key="3">
    <source>
        <dbReference type="Proteomes" id="UP001521137"/>
    </source>
</evidence>
<evidence type="ECO:0000256" key="1">
    <source>
        <dbReference type="SAM" id="SignalP"/>
    </source>
</evidence>
<name>A0ABS9D826_9ALTE</name>
<dbReference type="RefSeq" id="WP_235313197.1">
    <property type="nucleotide sequence ID" value="NZ_JAKGAS010000007.1"/>
</dbReference>
<feature type="signal peptide" evidence="1">
    <location>
        <begin position="1"/>
        <end position="19"/>
    </location>
</feature>
<proteinExistence type="predicted"/>
<organism evidence="2 3">
    <name type="scientific">Paraglaciecola algarum</name>
    <dbReference type="NCBI Taxonomy" id="3050085"/>
    <lineage>
        <taxon>Bacteria</taxon>
        <taxon>Pseudomonadati</taxon>
        <taxon>Pseudomonadota</taxon>
        <taxon>Gammaproteobacteria</taxon>
        <taxon>Alteromonadales</taxon>
        <taxon>Alteromonadaceae</taxon>
        <taxon>Paraglaciecola</taxon>
    </lineage>
</organism>
<comment type="caution">
    <text evidence="2">The sequence shown here is derived from an EMBL/GenBank/DDBJ whole genome shotgun (WGS) entry which is preliminary data.</text>
</comment>
<reference evidence="2 3" key="1">
    <citation type="submission" date="2022-01" db="EMBL/GenBank/DDBJ databases">
        <title>Paraglaciecola sp. G1-23.</title>
        <authorList>
            <person name="Jin M.S."/>
            <person name="Han D.M."/>
            <person name="Kim H.M."/>
            <person name="Jeon C.O."/>
        </authorList>
    </citation>
    <scope>NUCLEOTIDE SEQUENCE [LARGE SCALE GENOMIC DNA]</scope>
    <source>
        <strain evidence="2 3">G1-23</strain>
    </source>
</reference>
<accession>A0ABS9D826</accession>
<keyword evidence="1" id="KW-0732">Signal</keyword>
<dbReference type="Proteomes" id="UP001521137">
    <property type="component" value="Unassembled WGS sequence"/>
</dbReference>
<sequence>MKKIIFLALITITATKAFSSTGYGYNNNRIAISADGNNQSDPDTWGGQVTAKAPAADAGRTYTYKSEWQRGDEDDWSATPAALAMIANANLEGMLVHYSYNNFIGSPPHTSARNIMKEGVDGSLLRWKNFDPAVFFDVSADNNKAINHLAEQIKISTANDPLYFIAMGPTEFLYRALEKVKAAGKEQAINHLYILSHSNYNDNHIRRVEHRRMEHVFEEFPIVEKKNFKRIKDQNSSSNLNKGWSSSKVNKQKTWEPYHFLKTHADPDARFLWEMLNIDNLSKPDISDAGLVWYLLYNDQDGNPSKLKTQFIDGIKTDGLSQPK</sequence>
<gene>
    <name evidence="2" type="ORF">L0668_13405</name>
</gene>
<protein>
    <submittedName>
        <fullName evidence="2">Uncharacterized protein</fullName>
    </submittedName>
</protein>
<keyword evidence="3" id="KW-1185">Reference proteome</keyword>
<evidence type="ECO:0000313" key="2">
    <source>
        <dbReference type="EMBL" id="MCF2949113.1"/>
    </source>
</evidence>
<feature type="chain" id="PRO_5045247664" evidence="1">
    <location>
        <begin position="20"/>
        <end position="324"/>
    </location>
</feature>